<name>A0ABU3MCL3_9PROT</name>
<comment type="caution">
    <text evidence="2">The sequence shown here is derived from an EMBL/GenBank/DDBJ whole genome shotgun (WGS) entry which is preliminary data.</text>
</comment>
<evidence type="ECO:0000313" key="2">
    <source>
        <dbReference type="EMBL" id="MDT8330206.1"/>
    </source>
</evidence>
<reference evidence="2 3" key="1">
    <citation type="journal article" date="2019" name="Microb. Pathog.">
        <title>Comparison of VITEK 2, MALDI-TOF MS, 16S rRNA gene sequencing, and whole-genome sequencing for identification of Roseomonas mucosa.</title>
        <authorList>
            <person name="Rudolph W.W."/>
            <person name="Gunzer F."/>
            <person name="Trauth M."/>
            <person name="Bunk B."/>
            <person name="Bigge R."/>
            <person name="Schrottner P."/>
        </authorList>
    </citation>
    <scope>NUCLEOTIDE SEQUENCE [LARGE SCALE GENOMIC DNA]</scope>
    <source>
        <strain evidence="2 3">DSM 103800</strain>
    </source>
</reference>
<proteinExistence type="predicted"/>
<keyword evidence="3" id="KW-1185">Reference proteome</keyword>
<gene>
    <name evidence="2" type="ORF">RQ831_04010</name>
</gene>
<sequence length="1251" mass="129250">MATKQIGIRLSLEDADLVRRGLQALGTEGEAALKRIDTSAASMGKAANDASGSVVNLRSAIGQAGFQVQDFAVQVQGGTSALTALSQQGSQLLGVFGPTGAIAGAVLTVGLLATQIISAATAGKDWDGVLKDVEASTKALNAAVQTRLYSLEAEAKRVQDLTTYYRTLNDVQLAGERASLARQQKAFTGKQDDLFSDLGSSLSGYRATAARLMMADPNSSIPVADLSSANTGIEQAQQIFDSLKDVANQTREGISGVVGQLSELARTADGSSRPAIEALRDALLDNREKLLRNGEAGRDLAEQQRLIEQASGGAAQGVTAVGNAAGGATGQVSGMASATSLLAARLADLQAAANQTASAPGAALASAQRILNIVTTQGNKAADLAVQSERAANSLDQRVQAQLSAEITARGRVIDAQAQQLALEGKQDEAVALRNGKEAQLAQLRAEREGAIRSEYQETDRLNQEIAKRRQQNTDAETAANKAAAQSRRDAAAAAREQREAEREAAKEMPYALDPTTGLLLSNGDALAQKAIQKALGDEQKKNDAILAASTKAFEQQQAKADRTTEAITTYASEQFATLFDKNGDGWEGMLDTFESTFKRTMARIAAEGIITPIISPVVSGLSSGSAGGGLDLIGKAGSALGLGNIGGGFGLSGLLSTPLWTGGTAAAYGPFSAANPTQAFTGASATTVGGLLGGAGLGFGAGTLVNSLARGNSQNGTIGSAGGALAGAAIGSIIPGVGTVIGGLVGGALGGGIGGLFGGKGFSGGTIQVEVQDGQLVVAGTRSKGKADSSEAVAALQQQVTTLNTALSQRGLYLSTSGLVTEQGFGQDSRSADVAGVARSYLASDDPTIQTVIRNSLGSSLEAVLSDVDWAKSVYQPMVDAAQTSAVDASEFFVSLRAQTDPLNAAIDKAKELGLATDDLAESLQKTTDAAYAARDATVQDVRNGLMQRSNTALGRNSLEDQIWAANVAGDTQVRQLEVQLQSLGYTPGDANGRYAEVNQLLAVLAQETAALTRQYALQKASNDNSLWDRYQSATGNADTLAGARWDYERKATQEWEAAVYDGMTNLTLLAQTQAEERLAIERTYAEKAEALRQESLQAELSAMQTLASQSQVLTGWLNESALNSETLSPEARLSEAQRQFEAARDAALSSGPGEADLSAVTSAASSLISAGLAVNASSPMQAALEGWVRQSVTSLGAQLDLPAFSDDITSAVARLQAASVAATNDVRASVDALAAEFRLWRQQMRAAAA</sequence>
<dbReference type="RefSeq" id="WP_314280412.1">
    <property type="nucleotide sequence ID" value="NZ_JAVVDO010000004.1"/>
</dbReference>
<dbReference type="EMBL" id="JAVVDO010000004">
    <property type="protein sequence ID" value="MDT8330206.1"/>
    <property type="molecule type" value="Genomic_DNA"/>
</dbReference>
<dbReference type="Proteomes" id="UP001258945">
    <property type="component" value="Unassembled WGS sequence"/>
</dbReference>
<evidence type="ECO:0000313" key="3">
    <source>
        <dbReference type="Proteomes" id="UP001258945"/>
    </source>
</evidence>
<protein>
    <recommendedName>
        <fullName evidence="4">Bacteriophage tail tape measure N-terminal domain-containing protein</fullName>
    </recommendedName>
</protein>
<feature type="region of interest" description="Disordered" evidence="1">
    <location>
        <begin position="482"/>
        <end position="506"/>
    </location>
</feature>
<organism evidence="2 3">
    <name type="scientific">Roseomonas gilardii</name>
    <dbReference type="NCBI Taxonomy" id="257708"/>
    <lineage>
        <taxon>Bacteria</taxon>
        <taxon>Pseudomonadati</taxon>
        <taxon>Pseudomonadota</taxon>
        <taxon>Alphaproteobacteria</taxon>
        <taxon>Acetobacterales</taxon>
        <taxon>Roseomonadaceae</taxon>
        <taxon>Roseomonas</taxon>
    </lineage>
</organism>
<accession>A0ABU3MCL3</accession>
<feature type="compositionally biased region" description="Basic and acidic residues" evidence="1">
    <location>
        <begin position="487"/>
        <end position="506"/>
    </location>
</feature>
<evidence type="ECO:0000256" key="1">
    <source>
        <dbReference type="SAM" id="MobiDB-lite"/>
    </source>
</evidence>
<evidence type="ECO:0008006" key="4">
    <source>
        <dbReference type="Google" id="ProtNLM"/>
    </source>
</evidence>